<dbReference type="InterPro" id="IPR000731">
    <property type="entry name" value="SSD"/>
</dbReference>
<feature type="domain" description="SSD" evidence="9">
    <location>
        <begin position="220"/>
        <end position="325"/>
    </location>
</feature>
<dbReference type="InterPro" id="IPR050545">
    <property type="entry name" value="Mycobact_MmpL"/>
</dbReference>
<accession>A0ABV8LW40</accession>
<feature type="transmembrane region" description="Helical" evidence="8">
    <location>
        <begin position="566"/>
        <end position="585"/>
    </location>
</feature>
<dbReference type="PANTHER" id="PTHR33406:SF6">
    <property type="entry name" value="MEMBRANE PROTEIN YDGH-RELATED"/>
    <property type="match status" value="1"/>
</dbReference>
<feature type="transmembrane region" description="Helical" evidence="8">
    <location>
        <begin position="227"/>
        <end position="250"/>
    </location>
</feature>
<dbReference type="PANTHER" id="PTHR33406">
    <property type="entry name" value="MEMBRANE PROTEIN MJ1562-RELATED"/>
    <property type="match status" value="1"/>
</dbReference>
<feature type="transmembrane region" description="Helical" evidence="8">
    <location>
        <begin position="167"/>
        <end position="186"/>
    </location>
</feature>
<feature type="region of interest" description="Disordered" evidence="7">
    <location>
        <begin position="678"/>
        <end position="699"/>
    </location>
</feature>
<comment type="similarity">
    <text evidence="2">Belongs to the resistance-nodulation-cell division (RND) (TC 2.A.6) family. MmpL subfamily.</text>
</comment>
<dbReference type="SUPFAM" id="SSF82866">
    <property type="entry name" value="Multidrug efflux transporter AcrB transmembrane domain"/>
    <property type="match status" value="2"/>
</dbReference>
<reference evidence="11" key="1">
    <citation type="journal article" date="2019" name="Int. J. Syst. Evol. Microbiol.">
        <title>The Global Catalogue of Microorganisms (GCM) 10K type strain sequencing project: providing services to taxonomists for standard genome sequencing and annotation.</title>
        <authorList>
            <consortium name="The Broad Institute Genomics Platform"/>
            <consortium name="The Broad Institute Genome Sequencing Center for Infectious Disease"/>
            <person name="Wu L."/>
            <person name="Ma J."/>
        </authorList>
    </citation>
    <scope>NUCLEOTIDE SEQUENCE [LARGE SCALE GENOMIC DNA]</scope>
    <source>
        <strain evidence="11">CGMCC 4.7289</strain>
    </source>
</reference>
<organism evidence="10 11">
    <name type="scientific">Hamadaea flava</name>
    <dbReference type="NCBI Taxonomy" id="1742688"/>
    <lineage>
        <taxon>Bacteria</taxon>
        <taxon>Bacillati</taxon>
        <taxon>Actinomycetota</taxon>
        <taxon>Actinomycetes</taxon>
        <taxon>Micromonosporales</taxon>
        <taxon>Micromonosporaceae</taxon>
        <taxon>Hamadaea</taxon>
    </lineage>
</organism>
<dbReference type="InterPro" id="IPR004869">
    <property type="entry name" value="MMPL_dom"/>
</dbReference>
<comment type="subcellular location">
    <subcellularLocation>
        <location evidence="1">Cell membrane</location>
        <topology evidence="1">Multi-pass membrane protein</topology>
    </subcellularLocation>
</comment>
<dbReference type="EMBL" id="JBHSAY010000020">
    <property type="protein sequence ID" value="MFC4135195.1"/>
    <property type="molecule type" value="Genomic_DNA"/>
</dbReference>
<evidence type="ECO:0000256" key="3">
    <source>
        <dbReference type="ARBA" id="ARBA00022475"/>
    </source>
</evidence>
<evidence type="ECO:0000256" key="8">
    <source>
        <dbReference type="SAM" id="Phobius"/>
    </source>
</evidence>
<feature type="transmembrane region" description="Helical" evidence="8">
    <location>
        <begin position="302"/>
        <end position="327"/>
    </location>
</feature>
<name>A0ABV8LW40_9ACTN</name>
<keyword evidence="11" id="KW-1185">Reference proteome</keyword>
<keyword evidence="6 8" id="KW-0472">Membrane</keyword>
<feature type="transmembrane region" description="Helical" evidence="8">
    <location>
        <begin position="505"/>
        <end position="525"/>
    </location>
</feature>
<gene>
    <name evidence="10" type="ORF">ACFOZ4_31675</name>
</gene>
<feature type="transmembrane region" description="Helical" evidence="8">
    <location>
        <begin position="638"/>
        <end position="665"/>
    </location>
</feature>
<keyword evidence="5 8" id="KW-1133">Transmembrane helix</keyword>
<feature type="transmembrane region" description="Helical" evidence="8">
    <location>
        <begin position="363"/>
        <end position="380"/>
    </location>
</feature>
<dbReference type="Gene3D" id="1.20.1640.10">
    <property type="entry name" value="Multidrug efflux transporter AcrB transmembrane domain"/>
    <property type="match status" value="2"/>
</dbReference>
<feature type="transmembrane region" description="Helical" evidence="8">
    <location>
        <begin position="606"/>
        <end position="632"/>
    </location>
</feature>
<evidence type="ECO:0000256" key="1">
    <source>
        <dbReference type="ARBA" id="ARBA00004651"/>
    </source>
</evidence>
<dbReference type="Proteomes" id="UP001595816">
    <property type="component" value="Unassembled WGS sequence"/>
</dbReference>
<dbReference type="Pfam" id="PF03176">
    <property type="entry name" value="MMPL"/>
    <property type="match status" value="2"/>
</dbReference>
<evidence type="ECO:0000256" key="5">
    <source>
        <dbReference type="ARBA" id="ARBA00022989"/>
    </source>
</evidence>
<evidence type="ECO:0000259" key="9">
    <source>
        <dbReference type="PROSITE" id="PS50156"/>
    </source>
</evidence>
<feature type="domain" description="SSD" evidence="9">
    <location>
        <begin position="535"/>
        <end position="663"/>
    </location>
</feature>
<keyword evidence="3" id="KW-1003">Cell membrane</keyword>
<evidence type="ECO:0000313" key="10">
    <source>
        <dbReference type="EMBL" id="MFC4135195.1"/>
    </source>
</evidence>
<evidence type="ECO:0000313" key="11">
    <source>
        <dbReference type="Proteomes" id="UP001595816"/>
    </source>
</evidence>
<evidence type="ECO:0000256" key="7">
    <source>
        <dbReference type="SAM" id="MobiDB-lite"/>
    </source>
</evidence>
<sequence length="699" mass="72693">MLRVLTGRLTAWLVLAVAILAAGALMGVGGEATTTNDATAGLPDSAESVRVAQLQKQFPSGQVNPALVVYARDGGPLTGADERKIAADSAAYAKFAVGGQVAPPVKAEKEGAVLVAVPLPADQQIEDLSETIRQLRAIAADGRPDGLTAQVTGGAGFTADIAASFDGANTTLLLVTVVVVAVLLLITYRSPWLWLIPLAVVGSADMVTNALLALLNRTSGLLLDPSTTGIVDVIVFGAGTDYALLLIARYREELRRTGDRREAMRRSVRSAGPAIAASAVTVILGLLTLLAAPLTFNRALGVAGAIGVAVAALFGLLVLPAALVVCGRGLFWPFVPRADQPDDTTGRGLWARAGALVARRPRMIVALSLVFLALLSAGLSDLRVGLSRTEQFRVQAESIDALTTLGKHFPSGAADPVIVLAKEGRQDAVSAAVDATDGVASVRPAEKANGWVSFDVVLDAEPDSTASYDTVRALRTAVHGVADADAVVGGTVATNLDEREASFTALKRVVPLVLAVVFVILLLLLRSLVAPVVLVLTVVATYFAALGAANLLFVHVLDYAALDNEVPLLSFLFLVALGVDYNIFLATRAREEAVHHGTRVGMLTSLSVTGGVITSAGILLAAVFAVLGVLPLVTLTELGIIVGIGVLLDTLLVRTLLVPALAMLFGERFWWPGRPYRGGPPVAEPGERSELTPEPSAGR</sequence>
<proteinExistence type="inferred from homology"/>
<feature type="transmembrane region" description="Helical" evidence="8">
    <location>
        <begin position="193"/>
        <end position="215"/>
    </location>
</feature>
<dbReference type="RefSeq" id="WP_253763073.1">
    <property type="nucleotide sequence ID" value="NZ_JAMZDZ010000001.1"/>
</dbReference>
<evidence type="ECO:0000256" key="2">
    <source>
        <dbReference type="ARBA" id="ARBA00010157"/>
    </source>
</evidence>
<feature type="transmembrane region" description="Helical" evidence="8">
    <location>
        <begin position="271"/>
        <end position="296"/>
    </location>
</feature>
<feature type="transmembrane region" description="Helical" evidence="8">
    <location>
        <begin position="532"/>
        <end position="554"/>
    </location>
</feature>
<protein>
    <submittedName>
        <fullName evidence="10">MMPL family transporter</fullName>
    </submittedName>
</protein>
<dbReference type="PROSITE" id="PS50156">
    <property type="entry name" value="SSD"/>
    <property type="match status" value="2"/>
</dbReference>
<comment type="caution">
    <text evidence="10">The sequence shown here is derived from an EMBL/GenBank/DDBJ whole genome shotgun (WGS) entry which is preliminary data.</text>
</comment>
<evidence type="ECO:0000256" key="4">
    <source>
        <dbReference type="ARBA" id="ARBA00022692"/>
    </source>
</evidence>
<evidence type="ECO:0000256" key="6">
    <source>
        <dbReference type="ARBA" id="ARBA00023136"/>
    </source>
</evidence>
<keyword evidence="4 8" id="KW-0812">Transmembrane</keyword>